<dbReference type="Pfam" id="PF00076">
    <property type="entry name" value="RRM_1"/>
    <property type="match status" value="1"/>
</dbReference>
<feature type="compositionally biased region" description="Acidic residues" evidence="2">
    <location>
        <begin position="83"/>
        <end position="96"/>
    </location>
</feature>
<feature type="domain" description="RRM" evidence="3">
    <location>
        <begin position="387"/>
        <end position="458"/>
    </location>
</feature>
<feature type="compositionally biased region" description="Basic and acidic residues" evidence="2">
    <location>
        <begin position="113"/>
        <end position="125"/>
    </location>
</feature>
<feature type="compositionally biased region" description="Low complexity" evidence="2">
    <location>
        <begin position="247"/>
        <end position="265"/>
    </location>
</feature>
<dbReference type="SMART" id="SM00360">
    <property type="entry name" value="RRM"/>
    <property type="match status" value="1"/>
</dbReference>
<reference evidence="4" key="1">
    <citation type="journal article" date="2023" name="Mol. Phylogenet. Evol.">
        <title>Genome-scale phylogeny and comparative genomics of the fungal order Sordariales.</title>
        <authorList>
            <person name="Hensen N."/>
            <person name="Bonometti L."/>
            <person name="Westerberg I."/>
            <person name="Brannstrom I.O."/>
            <person name="Guillou S."/>
            <person name="Cros-Aarteil S."/>
            <person name="Calhoun S."/>
            <person name="Haridas S."/>
            <person name="Kuo A."/>
            <person name="Mondo S."/>
            <person name="Pangilinan J."/>
            <person name="Riley R."/>
            <person name="LaButti K."/>
            <person name="Andreopoulos B."/>
            <person name="Lipzen A."/>
            <person name="Chen C."/>
            <person name="Yan M."/>
            <person name="Daum C."/>
            <person name="Ng V."/>
            <person name="Clum A."/>
            <person name="Steindorff A."/>
            <person name="Ohm R.A."/>
            <person name="Martin F."/>
            <person name="Silar P."/>
            <person name="Natvig D.O."/>
            <person name="Lalanne C."/>
            <person name="Gautier V."/>
            <person name="Ament-Velasquez S.L."/>
            <person name="Kruys A."/>
            <person name="Hutchinson M.I."/>
            <person name="Powell A.J."/>
            <person name="Barry K."/>
            <person name="Miller A.N."/>
            <person name="Grigoriev I.V."/>
            <person name="Debuchy R."/>
            <person name="Gladieux P."/>
            <person name="Hiltunen Thoren M."/>
            <person name="Johannesson H."/>
        </authorList>
    </citation>
    <scope>NUCLEOTIDE SEQUENCE</scope>
    <source>
        <strain evidence="4">CBS 990.96</strain>
    </source>
</reference>
<keyword evidence="1" id="KW-0694">RNA-binding</keyword>
<feature type="compositionally biased region" description="Polar residues" evidence="2">
    <location>
        <begin position="153"/>
        <end position="165"/>
    </location>
</feature>
<feature type="compositionally biased region" description="Acidic residues" evidence="2">
    <location>
        <begin position="21"/>
        <end position="49"/>
    </location>
</feature>
<feature type="region of interest" description="Disordered" evidence="2">
    <location>
        <begin position="197"/>
        <end position="317"/>
    </location>
</feature>
<feature type="compositionally biased region" description="Low complexity" evidence="2">
    <location>
        <begin position="197"/>
        <end position="220"/>
    </location>
</feature>
<dbReference type="SUPFAM" id="SSF54928">
    <property type="entry name" value="RNA-binding domain, RBD"/>
    <property type="match status" value="1"/>
</dbReference>
<feature type="compositionally biased region" description="Basic and acidic residues" evidence="2">
    <location>
        <begin position="458"/>
        <end position="487"/>
    </location>
</feature>
<evidence type="ECO:0000259" key="3">
    <source>
        <dbReference type="PROSITE" id="PS50102"/>
    </source>
</evidence>
<feature type="compositionally biased region" description="Basic and acidic residues" evidence="2">
    <location>
        <begin position="518"/>
        <end position="532"/>
    </location>
</feature>
<feature type="compositionally biased region" description="Basic residues" evidence="2">
    <location>
        <begin position="551"/>
        <end position="560"/>
    </location>
</feature>
<dbReference type="PANTHER" id="PTHR23295:SF6">
    <property type="entry name" value="NEOSIN, ISOFORM A"/>
    <property type="match status" value="1"/>
</dbReference>
<dbReference type="InterPro" id="IPR012677">
    <property type="entry name" value="Nucleotide-bd_a/b_plait_sf"/>
</dbReference>
<proteinExistence type="predicted"/>
<evidence type="ECO:0000313" key="5">
    <source>
        <dbReference type="Proteomes" id="UP001301958"/>
    </source>
</evidence>
<dbReference type="GO" id="GO:0003723">
    <property type="term" value="F:RNA binding"/>
    <property type="evidence" value="ECO:0007669"/>
    <property type="project" value="UniProtKB-UniRule"/>
</dbReference>
<dbReference type="InterPro" id="IPR052600">
    <property type="entry name" value="Nuc_rcpt_coact/corep"/>
</dbReference>
<dbReference type="Gene3D" id="3.30.70.330">
    <property type="match status" value="1"/>
</dbReference>
<dbReference type="AlphaFoldDB" id="A0AAN7BZ09"/>
<dbReference type="InterPro" id="IPR000504">
    <property type="entry name" value="RRM_dom"/>
</dbReference>
<feature type="compositionally biased region" description="Pro residues" evidence="2">
    <location>
        <begin position="283"/>
        <end position="297"/>
    </location>
</feature>
<evidence type="ECO:0000256" key="1">
    <source>
        <dbReference type="PROSITE-ProRule" id="PRU00176"/>
    </source>
</evidence>
<feature type="compositionally biased region" description="Low complexity" evidence="2">
    <location>
        <begin position="55"/>
        <end position="79"/>
    </location>
</feature>
<dbReference type="InterPro" id="IPR035979">
    <property type="entry name" value="RBD_domain_sf"/>
</dbReference>
<dbReference type="SUPFAM" id="SSF52954">
    <property type="entry name" value="Class II aaRS ABD-related"/>
    <property type="match status" value="1"/>
</dbReference>
<gene>
    <name evidence="4" type="ORF">QBC38DRAFT_450869</name>
</gene>
<evidence type="ECO:0000256" key="2">
    <source>
        <dbReference type="SAM" id="MobiDB-lite"/>
    </source>
</evidence>
<feature type="compositionally biased region" description="Low complexity" evidence="2">
    <location>
        <begin position="700"/>
        <end position="710"/>
    </location>
</feature>
<reference evidence="4" key="2">
    <citation type="submission" date="2023-05" db="EMBL/GenBank/DDBJ databases">
        <authorList>
            <consortium name="Lawrence Berkeley National Laboratory"/>
            <person name="Steindorff A."/>
            <person name="Hensen N."/>
            <person name="Bonometti L."/>
            <person name="Westerberg I."/>
            <person name="Brannstrom I.O."/>
            <person name="Guillou S."/>
            <person name="Cros-Aarteil S."/>
            <person name="Calhoun S."/>
            <person name="Haridas S."/>
            <person name="Kuo A."/>
            <person name="Mondo S."/>
            <person name="Pangilinan J."/>
            <person name="Riley R."/>
            <person name="Labutti K."/>
            <person name="Andreopoulos B."/>
            <person name="Lipzen A."/>
            <person name="Chen C."/>
            <person name="Yanf M."/>
            <person name="Daum C."/>
            <person name="Ng V."/>
            <person name="Clum A."/>
            <person name="Ohm R."/>
            <person name="Martin F."/>
            <person name="Silar P."/>
            <person name="Natvig D."/>
            <person name="Lalanne C."/>
            <person name="Gautier V."/>
            <person name="Ament-Velasquez S.L."/>
            <person name="Kruys A."/>
            <person name="Hutchinson M.I."/>
            <person name="Powell A.J."/>
            <person name="Barry K."/>
            <person name="Miller A.N."/>
            <person name="Grigoriev I.V."/>
            <person name="Debuchy R."/>
            <person name="Gladieux P."/>
            <person name="Thoren M.H."/>
            <person name="Johannesson H."/>
        </authorList>
    </citation>
    <scope>NUCLEOTIDE SEQUENCE</scope>
    <source>
        <strain evidence="4">CBS 990.96</strain>
    </source>
</reference>
<dbReference type="PROSITE" id="PS50102">
    <property type="entry name" value="RRM"/>
    <property type="match status" value="1"/>
</dbReference>
<accession>A0AAN7BZ09</accession>
<feature type="compositionally biased region" description="Low complexity" evidence="2">
    <location>
        <begin position="173"/>
        <end position="182"/>
    </location>
</feature>
<feature type="region of interest" description="Disordered" evidence="2">
    <location>
        <begin position="681"/>
        <end position="710"/>
    </location>
</feature>
<evidence type="ECO:0000313" key="4">
    <source>
        <dbReference type="EMBL" id="KAK4232016.1"/>
    </source>
</evidence>
<name>A0AAN7BZ09_9PEZI</name>
<feature type="region of interest" description="Disordered" evidence="2">
    <location>
        <begin position="1"/>
        <end position="182"/>
    </location>
</feature>
<feature type="region of interest" description="Disordered" evidence="2">
    <location>
        <begin position="458"/>
        <end position="572"/>
    </location>
</feature>
<comment type="caution">
    <text evidence="4">The sequence shown here is derived from an EMBL/GenBank/DDBJ whole genome shotgun (WGS) entry which is preliminary data.</text>
</comment>
<keyword evidence="5" id="KW-1185">Reference proteome</keyword>
<dbReference type="PANTHER" id="PTHR23295">
    <property type="entry name" value="NUCLEAR RECEPTOR COACTIVATOR 5-RELATED"/>
    <property type="match status" value="1"/>
</dbReference>
<protein>
    <recommendedName>
        <fullName evidence="3">RRM domain-containing protein</fullName>
    </recommendedName>
</protein>
<dbReference type="EMBL" id="MU865290">
    <property type="protein sequence ID" value="KAK4232016.1"/>
    <property type="molecule type" value="Genomic_DNA"/>
</dbReference>
<organism evidence="4 5">
    <name type="scientific">Podospora fimiseda</name>
    <dbReference type="NCBI Taxonomy" id="252190"/>
    <lineage>
        <taxon>Eukaryota</taxon>
        <taxon>Fungi</taxon>
        <taxon>Dikarya</taxon>
        <taxon>Ascomycota</taxon>
        <taxon>Pezizomycotina</taxon>
        <taxon>Sordariomycetes</taxon>
        <taxon>Sordariomycetidae</taxon>
        <taxon>Sordariales</taxon>
        <taxon>Podosporaceae</taxon>
        <taxon>Podospora</taxon>
    </lineage>
</organism>
<dbReference type="Proteomes" id="UP001301958">
    <property type="component" value="Unassembled WGS sequence"/>
</dbReference>
<feature type="compositionally biased region" description="Basic residues" evidence="2">
    <location>
        <begin position="533"/>
        <end position="543"/>
    </location>
</feature>
<sequence>MADSPDAGGISDTIVVGGNDYLDDSQDEDMTDGSIYGEEEEDDDDEDQSETQGQPASPASPAAAEDAETKAPAAASIISKAEEQEEAQAVEAEDIDYAMSFESPASHHQSPKSPKENDAVARSDDDVSQAAAPSEASDSIMTDSNPPPGLPLTNGSASAASESKNSPSPILPPSTSAPTTAASEELIRALVASASATAAASAAAAASSSSSSAPNKAAEAPVPASSDDEDDGADSIQKLVDDITRRASSTAASSPPNQPASQFSATNTAAGPQTIPASALPSSLPPKPSVPKIPPQPHYHSIASPTTPHGNYMSAPAGVPGAANDAIPLSTPPNAAYPGHHMQNSYNPNGPQEAFHNGSNQRAWETFLQDENRYTSEQNWDRFPEGSRIFIGNLSSDRVSKREVFNYFSKFGRLAQISLKSAYGFVQYHTIAEGQACLLGAQGMEMGGRKIHLEISRAQKKKDKEDREKPPDRQNFHGGRERFDNRNQAHGGPGQGWKRDDFRSGGRSPSPNRNNPRGGRDGFYGRDRGFGHDRRRSQSPARHKGNESYRRRSPSPHRRTSSTSNSLDIPRRYGNDIPDVQILLLQEVSREFVTWVTGALHNRGLRTDVMYLNPRFPRKMVMERQVLEGVHAIIDLDYNAQAQGKINLQLFIRAPGTTIRFEEYNSIDPPIAAELVLREKSKAQPPPHAYPPQSNNGYGHQYPPQAAPAPYQQPYHQAAAVPPAAHVPAAPAPAAPDLSALIGQIDNSTLQTLLASLQPQQQQQQPQAQAQYGAPQHPVQHNMYSAGVPTPAQAVAAYPSNPADAAQHLQSIMKNLKRVTD</sequence>